<sequence length="801" mass="90491">MEQKPSLDIVYLAISTLYSNPNATEKERASQWLADLQKSVHAWTVADELLHHKRDLESCYFAAQTMRTKIHQSFHELPVEAHLSLRDSLLDHISQITEGAIPLQDISDNVVVSHTFSVLCYKQESDKHQPIVGALHDASTDCVCTLLQCLEDNNNQHSLETYLFNSVLSFEVAYHLSVANEDQEKSMNYCRIFTELGEAFLEKIVNSTTDKANHFAMKVFDLVLVCVGHHDYEVAEITFNLWYLLSEELYQKNNKAITELYRPYVERLVTALCRHCQMEPDHDGLLEDGDDFKDFRMKVSDLIKDVVFIVGSSSCFRQMFLNLQAPGVTWDSTEAALFIMQAVGKNVLPSESEVVPKVVEAILNIPENTHIAVRHTSVLLLGELCEWVEKHPESLDPILSFLVCCLPQAGIGAAAATALQNICAACNDHMPRHIPILLQLLHQVDTFAITNNAVIGLLKGVAAIVGCMPHPDITPALRELCFMQVTPICQLIEQDAIPVRGTKTDPVLWLDRLSSVFRHVVLTIAEGETHPCRAVVLEVWPVLSSTFDKYQTDVRIMERCCRSVRFMLRCVSQQVKEILESLVSQIIQIYSVHKHSCFLYLGSILVDEYAIDVTCVQGLLEMLRAFIGPTFEILREENGLRNHPDTVDDFFRLCARFTQRAPTQFLKCTAIGHIFQCGLLACSLDHKEANTSVMKFFFDLVSTARSSKKQADYEERSKLVRHILEEYGQQLIANLVHASVFCLHSYMLPEVADVILELLELDRESVGKWLANAVESLPKHGNGIITVSPQQLNEFHLTVCR</sequence>
<evidence type="ECO:0000313" key="1">
    <source>
        <dbReference type="EMBL" id="KAI4463643.1"/>
    </source>
</evidence>
<dbReference type="Proteomes" id="UP001056778">
    <property type="component" value="Chromosome 4"/>
</dbReference>
<accession>A0ACB9T9W1</accession>
<comment type="caution">
    <text evidence="1">The sequence shown here is derived from an EMBL/GenBank/DDBJ whole genome shotgun (WGS) entry which is preliminary data.</text>
</comment>
<keyword evidence="2" id="KW-1185">Reference proteome</keyword>
<evidence type="ECO:0000313" key="2">
    <source>
        <dbReference type="Proteomes" id="UP001056778"/>
    </source>
</evidence>
<proteinExistence type="predicted"/>
<reference evidence="1" key="1">
    <citation type="submission" date="2022-04" db="EMBL/GenBank/DDBJ databases">
        <title>Chromosome-scale genome assembly of Holotrichia oblita Faldermann.</title>
        <authorList>
            <person name="Rongchong L."/>
        </authorList>
    </citation>
    <scope>NUCLEOTIDE SEQUENCE</scope>
    <source>
        <strain evidence="1">81SQS9</strain>
    </source>
</reference>
<dbReference type="EMBL" id="CM043018">
    <property type="protein sequence ID" value="KAI4463643.1"/>
    <property type="molecule type" value="Genomic_DNA"/>
</dbReference>
<organism evidence="1 2">
    <name type="scientific">Holotrichia oblita</name>
    <name type="common">Chafer beetle</name>
    <dbReference type="NCBI Taxonomy" id="644536"/>
    <lineage>
        <taxon>Eukaryota</taxon>
        <taxon>Metazoa</taxon>
        <taxon>Ecdysozoa</taxon>
        <taxon>Arthropoda</taxon>
        <taxon>Hexapoda</taxon>
        <taxon>Insecta</taxon>
        <taxon>Pterygota</taxon>
        <taxon>Neoptera</taxon>
        <taxon>Endopterygota</taxon>
        <taxon>Coleoptera</taxon>
        <taxon>Polyphaga</taxon>
        <taxon>Scarabaeiformia</taxon>
        <taxon>Scarabaeidae</taxon>
        <taxon>Melolonthinae</taxon>
        <taxon>Holotrichia</taxon>
    </lineage>
</organism>
<gene>
    <name evidence="1" type="ORF">MML48_4g00016968</name>
</gene>
<name>A0ACB9T9W1_HOLOL</name>
<protein>
    <submittedName>
        <fullName evidence="1">Transportin 3 and importin 13</fullName>
    </submittedName>
</protein>